<proteinExistence type="predicted"/>
<name>A0A6S7FTE5_PARCT</name>
<comment type="caution">
    <text evidence="1">The sequence shown here is derived from an EMBL/GenBank/DDBJ whole genome shotgun (WGS) entry which is preliminary data.</text>
</comment>
<accession>A0A6S7FTE5</accession>
<reference evidence="1" key="1">
    <citation type="submission" date="2020-04" db="EMBL/GenBank/DDBJ databases">
        <authorList>
            <person name="Alioto T."/>
            <person name="Alioto T."/>
            <person name="Gomez Garrido J."/>
        </authorList>
    </citation>
    <scope>NUCLEOTIDE SEQUENCE</scope>
    <source>
        <strain evidence="1">A484AB</strain>
    </source>
</reference>
<keyword evidence="2" id="KW-1185">Reference proteome</keyword>
<dbReference type="EMBL" id="CACRXK020000165">
    <property type="protein sequence ID" value="CAB3979066.1"/>
    <property type="molecule type" value="Genomic_DNA"/>
</dbReference>
<evidence type="ECO:0000313" key="2">
    <source>
        <dbReference type="Proteomes" id="UP001152795"/>
    </source>
</evidence>
<dbReference type="Proteomes" id="UP001152795">
    <property type="component" value="Unassembled WGS sequence"/>
</dbReference>
<dbReference type="AlphaFoldDB" id="A0A6S7FTE5"/>
<evidence type="ECO:0000313" key="1">
    <source>
        <dbReference type="EMBL" id="CAB3979066.1"/>
    </source>
</evidence>
<organism evidence="1 2">
    <name type="scientific">Paramuricea clavata</name>
    <name type="common">Red gorgonian</name>
    <name type="synonym">Violescent sea-whip</name>
    <dbReference type="NCBI Taxonomy" id="317549"/>
    <lineage>
        <taxon>Eukaryota</taxon>
        <taxon>Metazoa</taxon>
        <taxon>Cnidaria</taxon>
        <taxon>Anthozoa</taxon>
        <taxon>Octocorallia</taxon>
        <taxon>Malacalcyonacea</taxon>
        <taxon>Plexauridae</taxon>
        <taxon>Paramuricea</taxon>
    </lineage>
</organism>
<protein>
    <submittedName>
        <fullName evidence="1">Uncharacterized protein</fullName>
    </submittedName>
</protein>
<sequence length="87" mass="9224">MAWNWSSKFFKLVCILIAVSQTTSKPNKQTCVEDSAECDSNNDCCPMCSNGLPGVCDDTLTPPICFPDEGGGPFLIANGTDTVNSTA</sequence>
<gene>
    <name evidence="1" type="ORF">PACLA_8A047639</name>
</gene>